<gene>
    <name evidence="3" type="primary">hmuT</name>
    <name evidence="3" type="ORF">C7M51_02700</name>
</gene>
<evidence type="ECO:0000313" key="4">
    <source>
        <dbReference type="Proteomes" id="UP000464053"/>
    </source>
</evidence>
<evidence type="ECO:0000256" key="1">
    <source>
        <dbReference type="SAM" id="SignalP"/>
    </source>
</evidence>
<name>A0A6P1Q2R4_9GAMM</name>
<reference evidence="3 4" key="1">
    <citation type="submission" date="2018-03" db="EMBL/GenBank/DDBJ databases">
        <title>Pantoea intestinalis SRCM103226 isolated form the mealworm.</title>
        <authorList>
            <person name="Jeong D.-Y."/>
            <person name="Kim J.W."/>
        </authorList>
    </citation>
    <scope>NUCLEOTIDE SEQUENCE [LARGE SCALE GENOMIC DNA]</scope>
    <source>
        <strain evidence="3 4">SRCM103226</strain>
    </source>
</reference>
<sequence length="294" mass="31926">MMKKFAMTLAGWLLCGSVLAQNPPPQRIVAAGGSLVELIWALDAGDKVVGVDETAVWPPQVKQLPQIGYWKQLSIEGILSLRPDLFITWQDAEPRLIFDQLKHHNIRTVALPRTPATPERLYENILALAEAVQAAEKGQALVASLRQRLDRVAGRNACQTHPVRVMFLLAPGGSTPQVAGEGSVANVILTLAGGKNVATHRQYRSYSSEAIIAANPDVIVVTSQSGQGARDKLAASVPGIDRTAAWKNQRIVEIDQSLILGMGPRIVDAVEYLHQQFWPQPDELKADAACPSRS</sequence>
<dbReference type="PROSITE" id="PS50983">
    <property type="entry name" value="FE_B12_PBP"/>
    <property type="match status" value="1"/>
</dbReference>
<organism evidence="3 4">
    <name type="scientific">Mixta intestinalis</name>
    <dbReference type="NCBI Taxonomy" id="1615494"/>
    <lineage>
        <taxon>Bacteria</taxon>
        <taxon>Pseudomonadati</taxon>
        <taxon>Pseudomonadota</taxon>
        <taxon>Gammaproteobacteria</taxon>
        <taxon>Enterobacterales</taxon>
        <taxon>Erwiniaceae</taxon>
        <taxon>Mixta</taxon>
    </lineage>
</organism>
<dbReference type="InterPro" id="IPR050902">
    <property type="entry name" value="ABC_Transporter_SBP"/>
</dbReference>
<feature type="domain" description="Fe/B12 periplasmic-binding" evidence="2">
    <location>
        <begin position="27"/>
        <end position="281"/>
    </location>
</feature>
<dbReference type="PANTHER" id="PTHR30535">
    <property type="entry name" value="VITAMIN B12-BINDING PROTEIN"/>
    <property type="match status" value="1"/>
</dbReference>
<feature type="chain" id="PRO_5026689407" evidence="1">
    <location>
        <begin position="21"/>
        <end position="294"/>
    </location>
</feature>
<keyword evidence="4" id="KW-1185">Reference proteome</keyword>
<proteinExistence type="predicted"/>
<accession>A0A6P1Q2R4</accession>
<dbReference type="PANTHER" id="PTHR30535:SF4">
    <property type="entry name" value="HEMIN-BINDING PERIPLASMIC PROTEIN HMUT"/>
    <property type="match status" value="1"/>
</dbReference>
<keyword evidence="1" id="KW-0732">Signal</keyword>
<dbReference type="InterPro" id="IPR002491">
    <property type="entry name" value="ABC_transptr_periplasmic_BD"/>
</dbReference>
<dbReference type="Proteomes" id="UP000464053">
    <property type="component" value="Chromosome"/>
</dbReference>
<evidence type="ECO:0000313" key="3">
    <source>
        <dbReference type="EMBL" id="QHM72389.1"/>
    </source>
</evidence>
<dbReference type="SUPFAM" id="SSF53807">
    <property type="entry name" value="Helical backbone' metal receptor"/>
    <property type="match status" value="1"/>
</dbReference>
<protein>
    <submittedName>
        <fullName evidence="3">Hemin-binding periplasmic protein HmuT</fullName>
    </submittedName>
</protein>
<dbReference type="Gene3D" id="3.40.50.1980">
    <property type="entry name" value="Nitrogenase molybdenum iron protein domain"/>
    <property type="match status" value="2"/>
</dbReference>
<dbReference type="AlphaFoldDB" id="A0A6P1Q2R4"/>
<feature type="signal peptide" evidence="1">
    <location>
        <begin position="1"/>
        <end position="20"/>
    </location>
</feature>
<dbReference type="EMBL" id="CP028271">
    <property type="protein sequence ID" value="QHM72389.1"/>
    <property type="molecule type" value="Genomic_DNA"/>
</dbReference>
<dbReference type="Pfam" id="PF01497">
    <property type="entry name" value="Peripla_BP_2"/>
    <property type="match status" value="1"/>
</dbReference>
<dbReference type="KEGG" id="mint:C7M51_02700"/>
<evidence type="ECO:0000259" key="2">
    <source>
        <dbReference type="PROSITE" id="PS50983"/>
    </source>
</evidence>